<keyword evidence="4 6" id="KW-0949">S-adenosyl-L-methionine</keyword>
<dbReference type="InterPro" id="IPR031303">
    <property type="entry name" value="C5_meth_CS"/>
</dbReference>
<dbReference type="InterPro" id="IPR029063">
    <property type="entry name" value="SAM-dependent_MTases_sf"/>
</dbReference>
<comment type="similarity">
    <text evidence="6">Belongs to the class I-like SAM-binding methyltransferase superfamily. C5-methyltransferase family.</text>
</comment>
<dbReference type="RefSeq" id="WP_311512716.1">
    <property type="nucleotide sequence ID" value="NZ_JAVREP010000011.1"/>
</dbReference>
<organism evidence="7 8">
    <name type="scientific">Nocardiopsis lambiniae</name>
    <dbReference type="NCBI Taxonomy" id="3075539"/>
    <lineage>
        <taxon>Bacteria</taxon>
        <taxon>Bacillati</taxon>
        <taxon>Actinomycetota</taxon>
        <taxon>Actinomycetes</taxon>
        <taxon>Streptosporangiales</taxon>
        <taxon>Nocardiopsidaceae</taxon>
        <taxon>Nocardiopsis</taxon>
    </lineage>
</organism>
<keyword evidence="5" id="KW-0680">Restriction system</keyword>
<evidence type="ECO:0000256" key="5">
    <source>
        <dbReference type="ARBA" id="ARBA00022747"/>
    </source>
</evidence>
<dbReference type="SUPFAM" id="SSF53335">
    <property type="entry name" value="S-adenosyl-L-methionine-dependent methyltransferases"/>
    <property type="match status" value="1"/>
</dbReference>
<dbReference type="PRINTS" id="PR00105">
    <property type="entry name" value="C5METTRFRASE"/>
</dbReference>
<dbReference type="InterPro" id="IPR050390">
    <property type="entry name" value="C5-Methyltransferase"/>
</dbReference>
<dbReference type="PROSITE" id="PS51679">
    <property type="entry name" value="SAM_MT_C5"/>
    <property type="match status" value="1"/>
</dbReference>
<evidence type="ECO:0000256" key="2">
    <source>
        <dbReference type="ARBA" id="ARBA00022603"/>
    </source>
</evidence>
<keyword evidence="2 6" id="KW-0489">Methyltransferase</keyword>
<evidence type="ECO:0000256" key="1">
    <source>
        <dbReference type="ARBA" id="ARBA00011975"/>
    </source>
</evidence>
<feature type="active site" evidence="6">
    <location>
        <position position="89"/>
    </location>
</feature>
<dbReference type="EC" id="2.1.1.37" evidence="1"/>
<dbReference type="Proteomes" id="UP001183390">
    <property type="component" value="Unassembled WGS sequence"/>
</dbReference>
<evidence type="ECO:0000256" key="4">
    <source>
        <dbReference type="ARBA" id="ARBA00022691"/>
    </source>
</evidence>
<evidence type="ECO:0000313" key="7">
    <source>
        <dbReference type="EMBL" id="MDT0330135.1"/>
    </source>
</evidence>
<dbReference type="PROSITE" id="PS00094">
    <property type="entry name" value="C5_MTASE_1"/>
    <property type="match status" value="1"/>
</dbReference>
<keyword evidence="8" id="KW-1185">Reference proteome</keyword>
<dbReference type="Gene3D" id="3.90.120.10">
    <property type="entry name" value="DNA Methylase, subunit A, domain 2"/>
    <property type="match status" value="1"/>
</dbReference>
<dbReference type="PANTHER" id="PTHR10629:SF52">
    <property type="entry name" value="DNA (CYTOSINE-5)-METHYLTRANSFERASE 1"/>
    <property type="match status" value="1"/>
</dbReference>
<sequence length="395" mass="42840">MSSDDTFTVLDLFAGCGGLSTGFHAFVPEGGGERAFRAVGAVEMDLAAASTYAVNTGLDSARVHAGRIEDWDPAAIPERVDLILGGPPCQGFSSLNHKNRRPVGSDDVRNRLWREYARAVRVLEPRAFIIENVDRFFRSPEFALLKAATEDPDGELRDYVLTAERVVNAADHGVPQARRRAILLATHRDLVSSHPSGRGLVYPDPTHAKAPGAGSLAPWVSAATVFDRTPAGTSTTVLPDRVCAPLGARIRGPFTMAELHVGRNPTARSLLRYARIPPGGNRWDLPPELSTRGWLRHRGGSGDVMGRMHRDRPSVTIRTEFYKPEKGRYLHPTEHRPITHLEAARIQGFPEDFLWCGSKTQIARQIGNAVPVGLAAALAGSVYAYLTGAPVPATG</sequence>
<dbReference type="GO" id="GO:0032259">
    <property type="term" value="P:methylation"/>
    <property type="evidence" value="ECO:0007669"/>
    <property type="project" value="UniProtKB-KW"/>
</dbReference>
<dbReference type="EMBL" id="JAVREP010000011">
    <property type="protein sequence ID" value="MDT0330135.1"/>
    <property type="molecule type" value="Genomic_DNA"/>
</dbReference>
<evidence type="ECO:0000313" key="8">
    <source>
        <dbReference type="Proteomes" id="UP001183390"/>
    </source>
</evidence>
<protein>
    <recommendedName>
        <fullName evidence="1">DNA (cytosine-5-)-methyltransferase</fullName>
        <ecNumber evidence="1">2.1.1.37</ecNumber>
    </recommendedName>
</protein>
<dbReference type="Gene3D" id="3.40.50.150">
    <property type="entry name" value="Vaccinia Virus protein VP39"/>
    <property type="match status" value="1"/>
</dbReference>
<dbReference type="Pfam" id="PF00145">
    <property type="entry name" value="DNA_methylase"/>
    <property type="match status" value="2"/>
</dbReference>
<dbReference type="PROSITE" id="PS00095">
    <property type="entry name" value="C5_MTASE_2"/>
    <property type="match status" value="1"/>
</dbReference>
<comment type="caution">
    <text evidence="7">The sequence shown here is derived from an EMBL/GenBank/DDBJ whole genome shotgun (WGS) entry which is preliminary data.</text>
</comment>
<keyword evidence="3 6" id="KW-0808">Transferase</keyword>
<gene>
    <name evidence="7" type="ORF">RM479_17115</name>
</gene>
<reference evidence="8" key="1">
    <citation type="submission" date="2023-07" db="EMBL/GenBank/DDBJ databases">
        <title>30 novel species of actinomycetes from the DSMZ collection.</title>
        <authorList>
            <person name="Nouioui I."/>
        </authorList>
    </citation>
    <scope>NUCLEOTIDE SEQUENCE [LARGE SCALE GENOMIC DNA]</scope>
    <source>
        <strain evidence="8">DSM 44743</strain>
    </source>
</reference>
<name>A0ABU2MBS7_9ACTN</name>
<dbReference type="GO" id="GO:0003886">
    <property type="term" value="F:DNA (cytosine-5-)-methyltransferase activity"/>
    <property type="evidence" value="ECO:0007669"/>
    <property type="project" value="UniProtKB-EC"/>
</dbReference>
<dbReference type="InterPro" id="IPR018117">
    <property type="entry name" value="C5_DNA_meth_AS"/>
</dbReference>
<proteinExistence type="inferred from homology"/>
<dbReference type="PANTHER" id="PTHR10629">
    <property type="entry name" value="CYTOSINE-SPECIFIC METHYLTRANSFERASE"/>
    <property type="match status" value="1"/>
</dbReference>
<accession>A0ABU2MBS7</accession>
<evidence type="ECO:0000256" key="3">
    <source>
        <dbReference type="ARBA" id="ARBA00022679"/>
    </source>
</evidence>
<evidence type="ECO:0000256" key="6">
    <source>
        <dbReference type="PROSITE-ProRule" id="PRU01016"/>
    </source>
</evidence>
<dbReference type="InterPro" id="IPR001525">
    <property type="entry name" value="C5_MeTfrase"/>
</dbReference>